<gene>
    <name evidence="2" type="ORF">H310_12909</name>
</gene>
<proteinExistence type="predicted"/>
<organism evidence="2">
    <name type="scientific">Aphanomyces invadans</name>
    <dbReference type="NCBI Taxonomy" id="157072"/>
    <lineage>
        <taxon>Eukaryota</taxon>
        <taxon>Sar</taxon>
        <taxon>Stramenopiles</taxon>
        <taxon>Oomycota</taxon>
        <taxon>Saprolegniomycetes</taxon>
        <taxon>Saprolegniales</taxon>
        <taxon>Verrucalvaceae</taxon>
        <taxon>Aphanomyces</taxon>
    </lineage>
</organism>
<reference evidence="2" key="1">
    <citation type="submission" date="2013-12" db="EMBL/GenBank/DDBJ databases">
        <title>The Genome Sequence of Aphanomyces invadans NJM9701.</title>
        <authorList>
            <consortium name="The Broad Institute Genomics Platform"/>
            <person name="Russ C."/>
            <person name="Tyler B."/>
            <person name="van West P."/>
            <person name="Dieguez-Uribeondo J."/>
            <person name="Young S.K."/>
            <person name="Zeng Q."/>
            <person name="Gargeya S."/>
            <person name="Fitzgerald M."/>
            <person name="Abouelleil A."/>
            <person name="Alvarado L."/>
            <person name="Chapman S.B."/>
            <person name="Gainer-Dewar J."/>
            <person name="Goldberg J."/>
            <person name="Griggs A."/>
            <person name="Gujja S."/>
            <person name="Hansen M."/>
            <person name="Howarth C."/>
            <person name="Imamovic A."/>
            <person name="Ireland A."/>
            <person name="Larimer J."/>
            <person name="McCowan C."/>
            <person name="Murphy C."/>
            <person name="Pearson M."/>
            <person name="Poon T.W."/>
            <person name="Priest M."/>
            <person name="Roberts A."/>
            <person name="Saif S."/>
            <person name="Shea T."/>
            <person name="Sykes S."/>
            <person name="Wortman J."/>
            <person name="Nusbaum C."/>
            <person name="Birren B."/>
        </authorList>
    </citation>
    <scope>NUCLEOTIDE SEQUENCE [LARGE SCALE GENOMIC DNA]</scope>
    <source>
        <strain evidence="2">NJM9701</strain>
    </source>
</reference>
<dbReference type="RefSeq" id="XP_008878397.1">
    <property type="nucleotide sequence ID" value="XM_008880175.1"/>
</dbReference>
<dbReference type="OrthoDB" id="72099at2759"/>
<feature type="compositionally biased region" description="Polar residues" evidence="1">
    <location>
        <begin position="322"/>
        <end position="337"/>
    </location>
</feature>
<sequence length="391" mass="43590">MKPSSSTAASSSPSLTKSNMKEYFIQKLFGSALNTSPNANAPRSIFARNLHAYARGSDLDDDPHEWEFYPDYHPQDPLPEGIVMDSPVCATPLFHSPTPPSPPHRIQRSISFDREKSTTAFWDLSKVQQSLKRRLSWIRSTVPKFDVGKTSVQLMTKSSSIDGASTPTSMRETITTSNDSFLESIAEEIDFLDLPDDAHVSFCDDAFCVYEFEPMETMDELVIRVSEGFAAHDRRPAHTKLMGFCTKALTYLNYRGSPCAEVFVLSANDISMWRRLGHFDWNACDNQEDPAVEETDGCRKERESCNSRLSNESTASEESDVADNQATNDSSKPSSGQVPVARGNLQPLVDVMNSVLSKGDVCFTLSDIDHLCKEVEYPETDSDVQEDDGWC</sequence>
<dbReference type="GeneID" id="20089959"/>
<dbReference type="eggNOG" id="ENOG502R70P">
    <property type="taxonomic scope" value="Eukaryota"/>
</dbReference>
<name>A0A024TH27_9STRA</name>
<dbReference type="VEuPathDB" id="FungiDB:H310_12909"/>
<evidence type="ECO:0000256" key="1">
    <source>
        <dbReference type="SAM" id="MobiDB-lite"/>
    </source>
</evidence>
<dbReference type="EMBL" id="KI913996">
    <property type="protein sequence ID" value="ETV92876.1"/>
    <property type="molecule type" value="Genomic_DNA"/>
</dbReference>
<evidence type="ECO:0000313" key="2">
    <source>
        <dbReference type="EMBL" id="ETV92876.1"/>
    </source>
</evidence>
<feature type="compositionally biased region" description="Basic and acidic residues" evidence="1">
    <location>
        <begin position="296"/>
        <end position="305"/>
    </location>
</feature>
<dbReference type="AlphaFoldDB" id="A0A024TH27"/>
<protein>
    <submittedName>
        <fullName evidence="2">Uncharacterized protein</fullName>
    </submittedName>
</protein>
<accession>A0A024TH27</accession>
<feature type="region of interest" description="Disordered" evidence="1">
    <location>
        <begin position="294"/>
        <end position="341"/>
    </location>
</feature>